<organism evidence="1 2">
    <name type="scientific">Trichococcus pasteurii</name>
    <dbReference type="NCBI Taxonomy" id="43064"/>
    <lineage>
        <taxon>Bacteria</taxon>
        <taxon>Bacillati</taxon>
        <taxon>Bacillota</taxon>
        <taxon>Bacilli</taxon>
        <taxon>Lactobacillales</taxon>
        <taxon>Carnobacteriaceae</taxon>
        <taxon>Trichococcus</taxon>
    </lineage>
</organism>
<dbReference type="OrthoDB" id="573082at2"/>
<proteinExistence type="predicted"/>
<accession>A0A1W1IHL3</accession>
<dbReference type="EMBL" id="FWEY01000007">
    <property type="protein sequence ID" value="SLM52518.1"/>
    <property type="molecule type" value="Genomic_DNA"/>
</dbReference>
<gene>
    <name evidence="1" type="ORF">TPAS_2212</name>
</gene>
<dbReference type="AlphaFoldDB" id="A0A1W1IHL3"/>
<name>A0A1W1IHL3_9LACT</name>
<dbReference type="Proteomes" id="UP000195985">
    <property type="component" value="Unassembled WGS sequence"/>
</dbReference>
<keyword evidence="2" id="KW-1185">Reference proteome</keyword>
<dbReference type="InterPro" id="IPR009241">
    <property type="entry name" value="HigB-like"/>
</dbReference>
<evidence type="ECO:0000313" key="2">
    <source>
        <dbReference type="Proteomes" id="UP000195985"/>
    </source>
</evidence>
<sequence>MKKYEVEIYEDAKGSSQIMDWIKELDSNPTKENKSTLKKLYYQIERLEYDGTFVGEPIVKQIEGKLWELRPIPNRVFLATLEDNHLILLHQFRKKTQKTPKREIEQAKRELADWLERKKG</sequence>
<dbReference type="RefSeq" id="WP_086943279.1">
    <property type="nucleotide sequence ID" value="NZ_FONM01000008.1"/>
</dbReference>
<protein>
    <submittedName>
        <fullName evidence="1">Addiction module killer protein</fullName>
    </submittedName>
</protein>
<reference evidence="2" key="1">
    <citation type="submission" date="2016-04" db="EMBL/GenBank/DDBJ databases">
        <authorList>
            <person name="Strepis N."/>
        </authorList>
    </citation>
    <scope>NUCLEOTIDE SEQUENCE [LARGE SCALE GENOMIC DNA]</scope>
</reference>
<dbReference type="Pfam" id="PF05973">
    <property type="entry name" value="Gp49"/>
    <property type="match status" value="1"/>
</dbReference>
<dbReference type="STRING" id="43064.SAMN04488086_10834"/>
<evidence type="ECO:0000313" key="1">
    <source>
        <dbReference type="EMBL" id="SLM52518.1"/>
    </source>
</evidence>